<feature type="binding site" evidence="4">
    <location>
        <position position="133"/>
    </location>
    <ligand>
        <name>Zn(2+)</name>
        <dbReference type="ChEBI" id="CHEBI:29105"/>
    </ligand>
</feature>
<feature type="active site" description="Proton acceptor" evidence="4">
    <location>
        <position position="122"/>
    </location>
</feature>
<dbReference type="RefSeq" id="WP_106363505.1">
    <property type="nucleotide sequence ID" value="NZ_PVTJ01000003.1"/>
</dbReference>
<sequence length="251" mass="26475">MTDIDAVAGWFAEAQAAVVLTGAGISTESGIPDFRGPQGVWTKNPKAQFMFTIDNYLADPGVRRQAWEARLASPVWTAEPNAGHRALVDYEATGRLRAILTQNIDGLHQAAGSAESRVVELHGTVREVVCLDCGDRNPMQEVLPRIEAGEADPACLECGGILKSATISFGQELVPEVIEAAVAATRGADLFVAIGTSLGVYPAAGLCDYAVARGIRLVIVNAEPTPYDGDADAVLREPIGEVLPRLVAGAR</sequence>
<dbReference type="AlphaFoldDB" id="A0A2T0UNT4"/>
<comment type="caution">
    <text evidence="6">The sequence shown here is derived from an EMBL/GenBank/DDBJ whole genome shotgun (WGS) entry which is preliminary data.</text>
</comment>
<dbReference type="OrthoDB" id="9800582at2"/>
<keyword evidence="4" id="KW-0862">Zinc</keyword>
<dbReference type="SUPFAM" id="SSF52467">
    <property type="entry name" value="DHS-like NAD/FAD-binding domain"/>
    <property type="match status" value="1"/>
</dbReference>
<dbReference type="Gene3D" id="3.40.50.1220">
    <property type="entry name" value="TPP-binding domain"/>
    <property type="match status" value="1"/>
</dbReference>
<feature type="domain" description="Deacetylase sirtuin-type" evidence="5">
    <location>
        <begin position="1"/>
        <end position="251"/>
    </location>
</feature>
<evidence type="ECO:0000256" key="1">
    <source>
        <dbReference type="ARBA" id="ARBA00012928"/>
    </source>
</evidence>
<dbReference type="GO" id="GO:0070403">
    <property type="term" value="F:NAD+ binding"/>
    <property type="evidence" value="ECO:0007669"/>
    <property type="project" value="InterPro"/>
</dbReference>
<evidence type="ECO:0000313" key="7">
    <source>
        <dbReference type="Proteomes" id="UP000238176"/>
    </source>
</evidence>
<keyword evidence="4" id="KW-0479">Metal-binding</keyword>
<dbReference type="InterPro" id="IPR029035">
    <property type="entry name" value="DHS-like_NAD/FAD-binding_dom"/>
</dbReference>
<gene>
    <name evidence="6" type="ORF">B0I28_10354</name>
</gene>
<dbReference type="PANTHER" id="PTHR11085:SF4">
    <property type="entry name" value="NAD-DEPENDENT PROTEIN DEACYLASE"/>
    <property type="match status" value="1"/>
</dbReference>
<evidence type="ECO:0000256" key="4">
    <source>
        <dbReference type="PROSITE-ProRule" id="PRU00236"/>
    </source>
</evidence>
<dbReference type="EMBL" id="PVTJ01000003">
    <property type="protein sequence ID" value="PRY59580.1"/>
    <property type="molecule type" value="Genomic_DNA"/>
</dbReference>
<proteinExistence type="predicted"/>
<feature type="binding site" evidence="4">
    <location>
        <position position="158"/>
    </location>
    <ligand>
        <name>Zn(2+)</name>
        <dbReference type="ChEBI" id="CHEBI:29105"/>
    </ligand>
</feature>
<accession>A0A2T0UNT4</accession>
<dbReference type="GO" id="GO:0017136">
    <property type="term" value="F:histone deacetylase activity, NAD-dependent"/>
    <property type="evidence" value="ECO:0007669"/>
    <property type="project" value="TreeGrafter"/>
</dbReference>
<dbReference type="InterPro" id="IPR050134">
    <property type="entry name" value="NAD-dep_sirtuin_deacylases"/>
</dbReference>
<dbReference type="EC" id="2.3.1.286" evidence="1"/>
<dbReference type="GO" id="GO:0046872">
    <property type="term" value="F:metal ion binding"/>
    <property type="evidence" value="ECO:0007669"/>
    <property type="project" value="UniProtKB-KW"/>
</dbReference>
<organism evidence="6 7">
    <name type="scientific">Glycomyces artemisiae</name>
    <dbReference type="NCBI Taxonomy" id="1076443"/>
    <lineage>
        <taxon>Bacteria</taxon>
        <taxon>Bacillati</taxon>
        <taxon>Actinomycetota</taxon>
        <taxon>Actinomycetes</taxon>
        <taxon>Glycomycetales</taxon>
        <taxon>Glycomycetaceae</taxon>
        <taxon>Glycomyces</taxon>
    </lineage>
</organism>
<evidence type="ECO:0000313" key="6">
    <source>
        <dbReference type="EMBL" id="PRY59580.1"/>
    </source>
</evidence>
<dbReference type="Pfam" id="PF02146">
    <property type="entry name" value="SIR2"/>
    <property type="match status" value="1"/>
</dbReference>
<dbReference type="InterPro" id="IPR003000">
    <property type="entry name" value="Sirtuin"/>
</dbReference>
<keyword evidence="2" id="KW-0808">Transferase</keyword>
<keyword evidence="7" id="KW-1185">Reference proteome</keyword>
<evidence type="ECO:0000256" key="2">
    <source>
        <dbReference type="ARBA" id="ARBA00022679"/>
    </source>
</evidence>
<dbReference type="PROSITE" id="PS50305">
    <property type="entry name" value="SIRTUIN"/>
    <property type="match status" value="1"/>
</dbReference>
<reference evidence="6 7" key="1">
    <citation type="submission" date="2018-03" db="EMBL/GenBank/DDBJ databases">
        <title>Genomic Encyclopedia of Type Strains, Phase III (KMG-III): the genomes of soil and plant-associated and newly described type strains.</title>
        <authorList>
            <person name="Whitman W."/>
        </authorList>
    </citation>
    <scope>NUCLEOTIDE SEQUENCE [LARGE SCALE GENOMIC DNA]</scope>
    <source>
        <strain evidence="6 7">CGMCC 4.7067</strain>
    </source>
</reference>
<keyword evidence="3" id="KW-0520">NAD</keyword>
<dbReference type="Proteomes" id="UP000238176">
    <property type="component" value="Unassembled WGS sequence"/>
</dbReference>
<dbReference type="InterPro" id="IPR026590">
    <property type="entry name" value="Ssirtuin_cat_dom"/>
</dbReference>
<evidence type="ECO:0000256" key="3">
    <source>
        <dbReference type="ARBA" id="ARBA00023027"/>
    </source>
</evidence>
<dbReference type="InterPro" id="IPR026591">
    <property type="entry name" value="Sirtuin_cat_small_dom_sf"/>
</dbReference>
<evidence type="ECO:0000259" key="5">
    <source>
        <dbReference type="PROSITE" id="PS50305"/>
    </source>
</evidence>
<feature type="binding site" evidence="4">
    <location>
        <position position="155"/>
    </location>
    <ligand>
        <name>Zn(2+)</name>
        <dbReference type="ChEBI" id="CHEBI:29105"/>
    </ligand>
</feature>
<dbReference type="CDD" id="cd01407">
    <property type="entry name" value="SIR2-fam"/>
    <property type="match status" value="1"/>
</dbReference>
<dbReference type="Gene3D" id="3.30.1600.10">
    <property type="entry name" value="SIR2/SIRT2 'Small Domain"/>
    <property type="match status" value="1"/>
</dbReference>
<feature type="binding site" evidence="4">
    <location>
        <position position="130"/>
    </location>
    <ligand>
        <name>Zn(2+)</name>
        <dbReference type="ChEBI" id="CHEBI:29105"/>
    </ligand>
</feature>
<protein>
    <recommendedName>
        <fullName evidence="1">protein acetyllysine N-acetyltransferase</fullName>
        <ecNumber evidence="1">2.3.1.286</ecNumber>
    </recommendedName>
</protein>
<name>A0A2T0UNT4_9ACTN</name>
<dbReference type="PANTHER" id="PTHR11085">
    <property type="entry name" value="NAD-DEPENDENT PROTEIN DEACYLASE SIRTUIN-5, MITOCHONDRIAL-RELATED"/>
    <property type="match status" value="1"/>
</dbReference>